<evidence type="ECO:0000256" key="1">
    <source>
        <dbReference type="ARBA" id="ARBA00022741"/>
    </source>
</evidence>
<sequence length="381" mass="41106">MRSDALIPTHPGLAEALGQSEAFLAFQEELSRVAKVDRPVLLVGERGTGKELAAARLHFLSRRWQGPFVILDGASLSPSLAEAELFGHEAGAFTGAAMRRPGRFERADGGTLFLDEAGNLPLSVQDKLLRVVEYGQYERVGGTQRLEADVRIVAATNADLPGLVRQGRFRADLLDRLAFCVLHLPPLRARGDDVLLLAEHFATRFAMEAGLPEPEFSTQARRALLTYAWPGNIRELRNTIERCVLKAEGGIITALDTTPFASPWQHGPAVHADATAVSTPAGGGATPGPASAPDIDPADTAMQHGDSGTATTTPTASSPNPQAWTQGTTLPDAVRHLEEDALRGALARTRHNRRAAAELLGLTYDQFRGLYRRHRDAIEKT</sequence>
<dbReference type="Gene3D" id="3.40.50.300">
    <property type="entry name" value="P-loop containing nucleotide triphosphate hydrolases"/>
    <property type="match status" value="1"/>
</dbReference>
<keyword evidence="3" id="KW-0805">Transcription regulation</keyword>
<dbReference type="InterPro" id="IPR027417">
    <property type="entry name" value="P-loop_NTPase"/>
</dbReference>
<dbReference type="GO" id="GO:0043565">
    <property type="term" value="F:sequence-specific DNA binding"/>
    <property type="evidence" value="ECO:0007669"/>
    <property type="project" value="InterPro"/>
</dbReference>
<evidence type="ECO:0000256" key="2">
    <source>
        <dbReference type="ARBA" id="ARBA00022840"/>
    </source>
</evidence>
<dbReference type="Proteomes" id="UP000009173">
    <property type="component" value="Chromosome"/>
</dbReference>
<feature type="domain" description="Sigma-54 factor interaction" evidence="6">
    <location>
        <begin position="16"/>
        <end position="245"/>
    </location>
</feature>
<dbReference type="PANTHER" id="PTHR32071:SF38">
    <property type="entry name" value="PSP OPERON TRANSCRIPTIONAL ACTIVATOR"/>
    <property type="match status" value="1"/>
</dbReference>
<dbReference type="InterPro" id="IPR014317">
    <property type="entry name" value="Transcription_activator_PspF"/>
</dbReference>
<organism evidence="7 8">
    <name type="scientific">Nitratidesulfovibrio vulgaris (strain DP4)</name>
    <name type="common">Desulfovibrio vulgaris</name>
    <dbReference type="NCBI Taxonomy" id="391774"/>
    <lineage>
        <taxon>Bacteria</taxon>
        <taxon>Pseudomonadati</taxon>
        <taxon>Thermodesulfobacteriota</taxon>
        <taxon>Desulfovibrionia</taxon>
        <taxon>Desulfovibrionales</taxon>
        <taxon>Desulfovibrionaceae</taxon>
        <taxon>Nitratidesulfovibrio</taxon>
    </lineage>
</organism>
<dbReference type="NCBIfam" id="TIGR02974">
    <property type="entry name" value="phageshock_pspF"/>
    <property type="match status" value="1"/>
</dbReference>
<dbReference type="HOGENOM" id="CLU_000445_0_7_7"/>
<dbReference type="InterPro" id="IPR003593">
    <property type="entry name" value="AAA+_ATPase"/>
</dbReference>
<dbReference type="SMART" id="SM00382">
    <property type="entry name" value="AAA"/>
    <property type="match status" value="1"/>
</dbReference>
<evidence type="ECO:0000313" key="7">
    <source>
        <dbReference type="EMBL" id="ABM27406.1"/>
    </source>
</evidence>
<dbReference type="CDD" id="cd00009">
    <property type="entry name" value="AAA"/>
    <property type="match status" value="1"/>
</dbReference>
<dbReference type="SUPFAM" id="SSF52540">
    <property type="entry name" value="P-loop containing nucleoside triphosphate hydrolases"/>
    <property type="match status" value="1"/>
</dbReference>
<reference evidence="8" key="1">
    <citation type="journal article" date="2009" name="Environ. Microbiol.">
        <title>Contribution of mobile genetic elements to Desulfovibrio vulgaris genome plasticity.</title>
        <authorList>
            <person name="Walker C.B."/>
            <person name="Stolyar S."/>
            <person name="Chivian D."/>
            <person name="Pinel N."/>
            <person name="Gabster J.A."/>
            <person name="Dehal P.S."/>
            <person name="He Z."/>
            <person name="Yang Z.K."/>
            <person name="Yen H.C."/>
            <person name="Zhou J."/>
            <person name="Wall J.D."/>
            <person name="Hazen T.C."/>
            <person name="Arkin A.P."/>
            <person name="Stahl D.A."/>
        </authorList>
    </citation>
    <scope>NUCLEOTIDE SEQUENCE [LARGE SCALE GENOMIC DNA]</scope>
    <source>
        <strain evidence="8">DP4</strain>
    </source>
</reference>
<evidence type="ECO:0000256" key="5">
    <source>
        <dbReference type="SAM" id="MobiDB-lite"/>
    </source>
</evidence>
<protein>
    <submittedName>
        <fullName evidence="7">Sigma54 specific transcriptional regulator, Fis family</fullName>
    </submittedName>
</protein>
<dbReference type="Pfam" id="PF02954">
    <property type="entry name" value="HTH_8"/>
    <property type="match status" value="1"/>
</dbReference>
<evidence type="ECO:0000256" key="3">
    <source>
        <dbReference type="ARBA" id="ARBA00023015"/>
    </source>
</evidence>
<name>A0A0H3A530_NITV4</name>
<dbReference type="InterPro" id="IPR002197">
    <property type="entry name" value="HTH_Fis"/>
</dbReference>
<feature type="compositionally biased region" description="Low complexity" evidence="5">
    <location>
        <begin position="309"/>
        <end position="319"/>
    </location>
</feature>
<dbReference type="AlphaFoldDB" id="A0A0H3A530"/>
<dbReference type="InterPro" id="IPR058031">
    <property type="entry name" value="AAA_lid_NorR"/>
</dbReference>
<dbReference type="PROSITE" id="PS00688">
    <property type="entry name" value="SIGMA54_INTERACT_3"/>
    <property type="match status" value="1"/>
</dbReference>
<dbReference type="Pfam" id="PF25601">
    <property type="entry name" value="AAA_lid_14"/>
    <property type="match status" value="1"/>
</dbReference>
<dbReference type="GO" id="GO:0005524">
    <property type="term" value="F:ATP binding"/>
    <property type="evidence" value="ECO:0007669"/>
    <property type="project" value="UniProtKB-KW"/>
</dbReference>
<feature type="region of interest" description="Disordered" evidence="5">
    <location>
        <begin position="275"/>
        <end position="327"/>
    </location>
</feature>
<dbReference type="InterPro" id="IPR002078">
    <property type="entry name" value="Sigma_54_int"/>
</dbReference>
<dbReference type="GO" id="GO:0006355">
    <property type="term" value="P:regulation of DNA-templated transcription"/>
    <property type="evidence" value="ECO:0007669"/>
    <property type="project" value="InterPro"/>
</dbReference>
<dbReference type="Gene3D" id="1.10.8.60">
    <property type="match status" value="1"/>
</dbReference>
<evidence type="ECO:0000313" key="8">
    <source>
        <dbReference type="Proteomes" id="UP000009173"/>
    </source>
</evidence>
<gene>
    <name evidence="7" type="ordered locus">Dvul_0383</name>
</gene>
<dbReference type="PROSITE" id="PS50045">
    <property type="entry name" value="SIGMA54_INTERACT_4"/>
    <property type="match status" value="1"/>
</dbReference>
<keyword evidence="1" id="KW-0547">Nucleotide-binding</keyword>
<dbReference type="FunFam" id="3.40.50.300:FF:000006">
    <property type="entry name" value="DNA-binding transcriptional regulator NtrC"/>
    <property type="match status" value="1"/>
</dbReference>
<dbReference type="InterPro" id="IPR025944">
    <property type="entry name" value="Sigma_54_int_dom_CS"/>
</dbReference>
<accession>A0A0H3A530</accession>
<evidence type="ECO:0000256" key="4">
    <source>
        <dbReference type="ARBA" id="ARBA00023163"/>
    </source>
</evidence>
<keyword evidence="2" id="KW-0067">ATP-binding</keyword>
<dbReference type="Pfam" id="PF00158">
    <property type="entry name" value="Sigma54_activat"/>
    <property type="match status" value="1"/>
</dbReference>
<keyword evidence="4" id="KW-0804">Transcription</keyword>
<dbReference type="RefSeq" id="WP_010940248.1">
    <property type="nucleotide sequence ID" value="NC_008751.1"/>
</dbReference>
<evidence type="ECO:0000259" key="6">
    <source>
        <dbReference type="PROSITE" id="PS50045"/>
    </source>
</evidence>
<proteinExistence type="predicted"/>
<dbReference type="EMBL" id="CP000527">
    <property type="protein sequence ID" value="ABM27406.1"/>
    <property type="molecule type" value="Genomic_DNA"/>
</dbReference>
<dbReference type="Gene3D" id="1.10.10.60">
    <property type="entry name" value="Homeodomain-like"/>
    <property type="match status" value="1"/>
</dbReference>
<dbReference type="PANTHER" id="PTHR32071">
    <property type="entry name" value="TRANSCRIPTIONAL REGULATORY PROTEIN"/>
    <property type="match status" value="1"/>
</dbReference>
<dbReference type="KEGG" id="dvl:Dvul_0383"/>
<dbReference type="SMR" id="A0A0H3A530"/>